<organism evidence="1 2">
    <name type="scientific">Spiromyces aspiralis</name>
    <dbReference type="NCBI Taxonomy" id="68401"/>
    <lineage>
        <taxon>Eukaryota</taxon>
        <taxon>Fungi</taxon>
        <taxon>Fungi incertae sedis</taxon>
        <taxon>Zoopagomycota</taxon>
        <taxon>Kickxellomycotina</taxon>
        <taxon>Kickxellomycetes</taxon>
        <taxon>Kickxellales</taxon>
        <taxon>Kickxellaceae</taxon>
        <taxon>Spiromyces</taxon>
    </lineage>
</organism>
<name>A0ACC1HFH6_9FUNG</name>
<evidence type="ECO:0000313" key="2">
    <source>
        <dbReference type="Proteomes" id="UP001145114"/>
    </source>
</evidence>
<dbReference type="EMBL" id="JAMZIH010005493">
    <property type="protein sequence ID" value="KAJ1675096.1"/>
    <property type="molecule type" value="Genomic_DNA"/>
</dbReference>
<dbReference type="Proteomes" id="UP001145114">
    <property type="component" value="Unassembled WGS sequence"/>
</dbReference>
<evidence type="ECO:0000313" key="1">
    <source>
        <dbReference type="EMBL" id="KAJ1675096.1"/>
    </source>
</evidence>
<sequence length="184" mass="19684">MLALDDTEPAHATGKPAVRKHREGACSPTRARAALVPVIQGGREPADGALEGLRHLAASRPLEYVEQAVDPEPYAVVGVVVVEVAAVAVQLPVEALDGLATAQEQGEPFKRAPIPHGPAKLEPFADAEEMRVNVVRQAGSPHVECLHQDEERAGVVGQLEPQRMQQEELVLEDIQHGGSGHHVR</sequence>
<comment type="caution">
    <text evidence="1">The sequence shown here is derived from an EMBL/GenBank/DDBJ whole genome shotgun (WGS) entry which is preliminary data.</text>
</comment>
<gene>
    <name evidence="1" type="ORF">EV182_001948</name>
</gene>
<protein>
    <submittedName>
        <fullName evidence="1">Uncharacterized protein</fullName>
    </submittedName>
</protein>
<keyword evidence="2" id="KW-1185">Reference proteome</keyword>
<accession>A0ACC1HFH6</accession>
<feature type="non-terminal residue" evidence="1">
    <location>
        <position position="184"/>
    </location>
</feature>
<reference evidence="1" key="1">
    <citation type="submission" date="2022-06" db="EMBL/GenBank/DDBJ databases">
        <title>Phylogenomic reconstructions and comparative analyses of Kickxellomycotina fungi.</title>
        <authorList>
            <person name="Reynolds N.K."/>
            <person name="Stajich J.E."/>
            <person name="Barry K."/>
            <person name="Grigoriev I.V."/>
            <person name="Crous P."/>
            <person name="Smith M.E."/>
        </authorList>
    </citation>
    <scope>NUCLEOTIDE SEQUENCE</scope>
    <source>
        <strain evidence="1">RSA 2271</strain>
    </source>
</reference>
<proteinExistence type="predicted"/>